<evidence type="ECO:0000256" key="14">
    <source>
        <dbReference type="ARBA" id="ARBA00023012"/>
    </source>
</evidence>
<evidence type="ECO:0000256" key="16">
    <source>
        <dbReference type="ARBA" id="ARBA00023136"/>
    </source>
</evidence>
<evidence type="ECO:0000256" key="6">
    <source>
        <dbReference type="ARBA" id="ARBA00022553"/>
    </source>
</evidence>
<keyword evidence="15" id="KW-0843">Virulence</keyword>
<keyword evidence="4" id="KW-1003">Cell membrane</keyword>
<keyword evidence="17" id="KW-0131">Cell cycle</keyword>
<keyword evidence="10" id="KW-0547">Nucleotide-binding</keyword>
<dbReference type="PROSITE" id="PS50109">
    <property type="entry name" value="HIS_KIN"/>
    <property type="match status" value="1"/>
</dbReference>
<feature type="domain" description="PAS" evidence="24">
    <location>
        <begin position="466"/>
        <end position="536"/>
    </location>
</feature>
<organism evidence="27 28">
    <name type="scientific">Malikia spinosa</name>
    <dbReference type="NCBI Taxonomy" id="86180"/>
    <lineage>
        <taxon>Bacteria</taxon>
        <taxon>Pseudomonadati</taxon>
        <taxon>Pseudomonadota</taxon>
        <taxon>Betaproteobacteria</taxon>
        <taxon>Burkholderiales</taxon>
        <taxon>Comamonadaceae</taxon>
        <taxon>Malikia</taxon>
    </lineage>
</organism>
<proteinExistence type="predicted"/>
<dbReference type="InterPro" id="IPR036097">
    <property type="entry name" value="HisK_dim/P_sf"/>
</dbReference>
<dbReference type="GO" id="GO:0005886">
    <property type="term" value="C:plasma membrane"/>
    <property type="evidence" value="ECO:0007669"/>
    <property type="project" value="UniProtKB-SubCell"/>
</dbReference>
<dbReference type="CDD" id="cd00082">
    <property type="entry name" value="HisKA"/>
    <property type="match status" value="1"/>
</dbReference>
<dbReference type="PROSITE" id="PS50112">
    <property type="entry name" value="PAS"/>
    <property type="match status" value="2"/>
</dbReference>
<evidence type="ECO:0000256" key="4">
    <source>
        <dbReference type="ARBA" id="ARBA00022475"/>
    </source>
</evidence>
<feature type="modified residue" description="Phosphohistidine" evidence="20">
    <location>
        <position position="1091"/>
    </location>
</feature>
<dbReference type="SUPFAM" id="SSF55874">
    <property type="entry name" value="ATPase domain of HSP90 chaperone/DNA topoisomerase II/histidine kinase"/>
    <property type="match status" value="1"/>
</dbReference>
<dbReference type="InterPro" id="IPR003661">
    <property type="entry name" value="HisK_dim/P_dom"/>
</dbReference>
<dbReference type="Proteomes" id="UP000481947">
    <property type="component" value="Unassembled WGS sequence"/>
</dbReference>
<gene>
    <name evidence="27" type="ORF">F5985_14030</name>
</gene>
<dbReference type="PROSITE" id="PS50113">
    <property type="entry name" value="PAC"/>
    <property type="match status" value="2"/>
</dbReference>
<comment type="caution">
    <text evidence="27">The sequence shown here is derived from an EMBL/GenBank/DDBJ whole genome shotgun (WGS) entry which is preliminary data.</text>
</comment>
<dbReference type="InterPro" id="IPR036890">
    <property type="entry name" value="HATPase_C_sf"/>
</dbReference>
<evidence type="ECO:0000256" key="13">
    <source>
        <dbReference type="ARBA" id="ARBA00022989"/>
    </source>
</evidence>
<dbReference type="SUPFAM" id="SSF55785">
    <property type="entry name" value="PYP-like sensor domain (PAS domain)"/>
    <property type="match status" value="2"/>
</dbReference>
<feature type="domain" description="PAC" evidence="25">
    <location>
        <begin position="411"/>
        <end position="465"/>
    </location>
</feature>
<feature type="modified residue" description="4-aspartylphosphate" evidence="21">
    <location>
        <position position="912"/>
    </location>
</feature>
<dbReference type="PANTHER" id="PTHR43047:SF64">
    <property type="entry name" value="HISTIDINE KINASE CONTAINING CHEY-HOMOLOGOUS RECEIVER DOMAIN AND PAS DOMAIN-RELATED"/>
    <property type="match status" value="1"/>
</dbReference>
<dbReference type="FunFam" id="1.10.287.130:FF:000038">
    <property type="entry name" value="Sensory transduction histidine kinase"/>
    <property type="match status" value="1"/>
</dbReference>
<sequence>MMSGRKTWLRFALPLLALTLLIVLVGTFGYRYLSQQVRDETHRTLAVIAEQKRQQIEDSLAERRLDAELYFSGHSQLELLFEQWLRSGRRDAVLREQIKGRMAELARVRAWEGLAVLDPRGGMILSVGDVRHLQLSERARDIARQPRIELVDLQRQAGGATHYGLLAPMGRPGQSPLGIVYVSWRADRDLYPLVESWPVPTQTAETYLVRREGERVMFLTPLRHRRDAALALSQPLSTPDLPAARAVKGERGIIAGGRDYRRQPVLAYSAAVAGSSWLMIAEIDEVEAYAGVRTLSWVVALVMGLGLLLVYSAGYQAWRRDRQAQQLALLQAQRAAEARFRVMFEQAALGAVLVDARDGRIVESNARFAEMLGRSAAELEGQDPLQFTHPDDVADSRAGMARLLAGEVSSLKLVKRYLRPDGALVWASLSGAPVQEGPGPQRPALCLVLVEDVTERRQIEERLRISQERHRLIAENAIDVIVTLDINGRYTYVSPSVEKLCGYPAEEVMRQSLDQLLTPASSQTVQAYFQSLRERQAAGLPLESFRAEIEQRHRSGATIWAEIMISPLVSADGRFVEVLGVARDISERKRYEHELQQAYDDAEAANAAKSEFLAHMSHEIRTPMNAVLGLAQVLEREPLSGQQREMVERIRSAGQSLLAILNDVLDLSKIEAGQLRLEPRPFELAALLANVDSLMGQAARSKGLSLQLQGPQPEPGTLLGDGLRLEQILLNLLGNAVKFTEQGQVELRVRVTEQEPASLWLRFEVIDSGMGIAPEALERLFSPFTQADAGIGRRFGGTGLGLSICKRLVELMGGEIGAESQPGQGSNFWFELPFERTALACEPSIRRAPPGPAAPRLVGAHILVVDDSAMNRDLVERALQLEGATSTLAADGQQALQRLRSSPAAFDAVLMDIQMPVLDGLSATRLIRGELGLRELPVIAFTAGVREEQQAAARAAGANEVLPKPMDLEQMVTLLCDCIGPRPPGCATEALRSPSLAPSGPGLAALPAPVASAPAAASANASPGAAKPAKVTGFPVIAGLDSERAAQRLGGDREIFLDLLAMFVAEHRDAVRQVRGELARGEREAAARRMHTLRGSAGFLCATGLMQSAATLEEAIDRGQEELEPALEALERAIAALVGASAPWR</sequence>
<keyword evidence="12" id="KW-0067">ATP-binding</keyword>
<dbReference type="InterPro" id="IPR004358">
    <property type="entry name" value="Sig_transdc_His_kin-like_C"/>
</dbReference>
<evidence type="ECO:0000313" key="28">
    <source>
        <dbReference type="Proteomes" id="UP000481947"/>
    </source>
</evidence>
<dbReference type="SUPFAM" id="SSF47384">
    <property type="entry name" value="Homodimeric domain of signal transducing histidine kinase"/>
    <property type="match status" value="1"/>
</dbReference>
<dbReference type="Pfam" id="PF00072">
    <property type="entry name" value="Response_reg"/>
    <property type="match status" value="1"/>
</dbReference>
<evidence type="ECO:0000256" key="12">
    <source>
        <dbReference type="ARBA" id="ARBA00022840"/>
    </source>
</evidence>
<dbReference type="InterPro" id="IPR001789">
    <property type="entry name" value="Sig_transdc_resp-reg_receiver"/>
</dbReference>
<dbReference type="Pfam" id="PF00512">
    <property type="entry name" value="HisKA"/>
    <property type="match status" value="1"/>
</dbReference>
<keyword evidence="16" id="KW-0472">Membrane</keyword>
<evidence type="ECO:0000256" key="8">
    <source>
        <dbReference type="ARBA" id="ARBA00022692"/>
    </source>
</evidence>
<keyword evidence="13" id="KW-1133">Transmembrane helix</keyword>
<dbReference type="InterPro" id="IPR035965">
    <property type="entry name" value="PAS-like_dom_sf"/>
</dbReference>
<evidence type="ECO:0000256" key="10">
    <source>
        <dbReference type="ARBA" id="ARBA00022741"/>
    </source>
</evidence>
<keyword evidence="9" id="KW-0732">Signal</keyword>
<dbReference type="EMBL" id="VYSB01000016">
    <property type="protein sequence ID" value="MYZ53215.1"/>
    <property type="molecule type" value="Genomic_DNA"/>
</dbReference>
<feature type="domain" description="PAS" evidence="24">
    <location>
        <begin position="336"/>
        <end position="407"/>
    </location>
</feature>
<keyword evidence="7" id="KW-0808">Transferase</keyword>
<dbReference type="InterPro" id="IPR003594">
    <property type="entry name" value="HATPase_dom"/>
</dbReference>
<dbReference type="CDD" id="cd16922">
    <property type="entry name" value="HATPase_EvgS-ArcB-TorS-like"/>
    <property type="match status" value="1"/>
</dbReference>
<evidence type="ECO:0000259" key="22">
    <source>
        <dbReference type="PROSITE" id="PS50109"/>
    </source>
</evidence>
<dbReference type="SUPFAM" id="SSF47226">
    <property type="entry name" value="Histidine-containing phosphotransfer domain, HPT domain"/>
    <property type="match status" value="1"/>
</dbReference>
<evidence type="ECO:0000256" key="3">
    <source>
        <dbReference type="ARBA" id="ARBA00012438"/>
    </source>
</evidence>
<reference evidence="27 28" key="1">
    <citation type="submission" date="2019-09" db="EMBL/GenBank/DDBJ databases">
        <title>Identification of Malikia spinosa a prominent benzene-, toluene-, and ethylbenzene-degrading bacterium: enrichment, isolation and whole genome sequencing.</title>
        <authorList>
            <person name="Tancsics A."/>
            <person name="Revesz F."/>
            <person name="Kriszt B."/>
        </authorList>
    </citation>
    <scope>NUCLEOTIDE SEQUENCE [LARGE SCALE GENOMIC DNA]</scope>
    <source>
        <strain evidence="27 28">AB6</strain>
    </source>
</reference>
<dbReference type="Gene3D" id="3.30.450.20">
    <property type="entry name" value="PAS domain"/>
    <property type="match status" value="2"/>
</dbReference>
<dbReference type="SMART" id="SM00073">
    <property type="entry name" value="HPT"/>
    <property type="match status" value="1"/>
</dbReference>
<evidence type="ECO:0000256" key="7">
    <source>
        <dbReference type="ARBA" id="ARBA00022679"/>
    </source>
</evidence>
<dbReference type="PROSITE" id="PS50110">
    <property type="entry name" value="RESPONSE_REGULATORY"/>
    <property type="match status" value="1"/>
</dbReference>
<evidence type="ECO:0000256" key="1">
    <source>
        <dbReference type="ARBA" id="ARBA00000085"/>
    </source>
</evidence>
<evidence type="ECO:0000256" key="11">
    <source>
        <dbReference type="ARBA" id="ARBA00022777"/>
    </source>
</evidence>
<dbReference type="SMART" id="SM00448">
    <property type="entry name" value="REC"/>
    <property type="match status" value="1"/>
</dbReference>
<feature type="domain" description="PAC" evidence="25">
    <location>
        <begin position="545"/>
        <end position="597"/>
    </location>
</feature>
<evidence type="ECO:0000256" key="19">
    <source>
        <dbReference type="ARBA" id="ARBA00070152"/>
    </source>
</evidence>
<dbReference type="SMART" id="SM00388">
    <property type="entry name" value="HisKA"/>
    <property type="match status" value="1"/>
</dbReference>
<dbReference type="Pfam" id="PF02518">
    <property type="entry name" value="HATPase_c"/>
    <property type="match status" value="1"/>
</dbReference>
<name>A0A7C9J433_9BURK</name>
<dbReference type="InterPro" id="IPR013767">
    <property type="entry name" value="PAS_fold"/>
</dbReference>
<keyword evidence="6 21" id="KW-0597">Phosphoprotein</keyword>
<evidence type="ECO:0000259" key="26">
    <source>
        <dbReference type="PROSITE" id="PS50894"/>
    </source>
</evidence>
<feature type="domain" description="HPt" evidence="26">
    <location>
        <begin position="1052"/>
        <end position="1144"/>
    </location>
</feature>
<dbReference type="Gene3D" id="1.10.287.130">
    <property type="match status" value="1"/>
</dbReference>
<dbReference type="InterPro" id="IPR011006">
    <property type="entry name" value="CheY-like_superfamily"/>
</dbReference>
<comment type="catalytic activity">
    <reaction evidence="1">
        <text>ATP + protein L-histidine = ADP + protein N-phospho-L-histidine.</text>
        <dbReference type="EC" id="2.7.13.3"/>
    </reaction>
</comment>
<accession>A0A7C9J433</accession>
<dbReference type="GO" id="GO:0006355">
    <property type="term" value="P:regulation of DNA-templated transcription"/>
    <property type="evidence" value="ECO:0007669"/>
    <property type="project" value="InterPro"/>
</dbReference>
<dbReference type="RefSeq" id="WP_161125870.1">
    <property type="nucleotide sequence ID" value="NZ_VYSB01000016.1"/>
</dbReference>
<dbReference type="InterPro" id="IPR000700">
    <property type="entry name" value="PAS-assoc_C"/>
</dbReference>
<keyword evidence="8" id="KW-0812">Transmembrane</keyword>
<dbReference type="Gene3D" id="3.40.50.2300">
    <property type="match status" value="1"/>
</dbReference>
<dbReference type="PRINTS" id="PR00344">
    <property type="entry name" value="BCTRLSENSOR"/>
</dbReference>
<evidence type="ECO:0000256" key="18">
    <source>
        <dbReference type="ARBA" id="ARBA00058004"/>
    </source>
</evidence>
<evidence type="ECO:0000313" key="27">
    <source>
        <dbReference type="EMBL" id="MYZ53215.1"/>
    </source>
</evidence>
<dbReference type="PROSITE" id="PS50894">
    <property type="entry name" value="HPT"/>
    <property type="match status" value="1"/>
</dbReference>
<evidence type="ECO:0000256" key="15">
    <source>
        <dbReference type="ARBA" id="ARBA00023026"/>
    </source>
</evidence>
<dbReference type="SMART" id="SM00086">
    <property type="entry name" value="PAC"/>
    <property type="match status" value="2"/>
</dbReference>
<dbReference type="Gene3D" id="3.30.565.10">
    <property type="entry name" value="Histidine kinase-like ATPase, C-terminal domain"/>
    <property type="match status" value="1"/>
</dbReference>
<dbReference type="Gene3D" id="1.20.120.160">
    <property type="entry name" value="HPT domain"/>
    <property type="match status" value="1"/>
</dbReference>
<dbReference type="InterPro" id="IPR036641">
    <property type="entry name" value="HPT_dom_sf"/>
</dbReference>
<dbReference type="Pfam" id="PF08448">
    <property type="entry name" value="PAS_4"/>
    <property type="match status" value="1"/>
</dbReference>
<feature type="domain" description="Response regulatory" evidence="23">
    <location>
        <begin position="861"/>
        <end position="979"/>
    </location>
</feature>
<evidence type="ECO:0000256" key="17">
    <source>
        <dbReference type="ARBA" id="ARBA00023306"/>
    </source>
</evidence>
<evidence type="ECO:0000259" key="24">
    <source>
        <dbReference type="PROSITE" id="PS50112"/>
    </source>
</evidence>
<evidence type="ECO:0000256" key="5">
    <source>
        <dbReference type="ARBA" id="ARBA00022519"/>
    </source>
</evidence>
<dbReference type="EC" id="2.7.13.3" evidence="3"/>
<comment type="subcellular location">
    <subcellularLocation>
        <location evidence="2">Cell inner membrane</location>
        <topology evidence="2">Multi-pass membrane protein</topology>
    </subcellularLocation>
</comment>
<dbReference type="Pfam" id="PF00989">
    <property type="entry name" value="PAS"/>
    <property type="match status" value="1"/>
</dbReference>
<dbReference type="SMART" id="SM00387">
    <property type="entry name" value="HATPase_c"/>
    <property type="match status" value="1"/>
</dbReference>
<dbReference type="InterPro" id="IPR005467">
    <property type="entry name" value="His_kinase_dom"/>
</dbReference>
<keyword evidence="11" id="KW-0418">Kinase</keyword>
<dbReference type="CDD" id="cd17546">
    <property type="entry name" value="REC_hyHK_CKI1_RcsC-like"/>
    <property type="match status" value="1"/>
</dbReference>
<feature type="domain" description="Histidine kinase" evidence="22">
    <location>
        <begin position="615"/>
        <end position="836"/>
    </location>
</feature>
<dbReference type="NCBIfam" id="TIGR00229">
    <property type="entry name" value="sensory_box"/>
    <property type="match status" value="2"/>
</dbReference>
<dbReference type="InterPro" id="IPR000014">
    <property type="entry name" value="PAS"/>
</dbReference>
<evidence type="ECO:0000256" key="20">
    <source>
        <dbReference type="PROSITE-ProRule" id="PRU00110"/>
    </source>
</evidence>
<evidence type="ECO:0000256" key="9">
    <source>
        <dbReference type="ARBA" id="ARBA00022729"/>
    </source>
</evidence>
<dbReference type="SUPFAM" id="SSF52172">
    <property type="entry name" value="CheY-like"/>
    <property type="match status" value="1"/>
</dbReference>
<dbReference type="InterPro" id="IPR001610">
    <property type="entry name" value="PAC"/>
</dbReference>
<evidence type="ECO:0000259" key="25">
    <source>
        <dbReference type="PROSITE" id="PS50113"/>
    </source>
</evidence>
<dbReference type="GO" id="GO:0000155">
    <property type="term" value="F:phosphorelay sensor kinase activity"/>
    <property type="evidence" value="ECO:0007669"/>
    <property type="project" value="InterPro"/>
</dbReference>
<keyword evidence="14" id="KW-0902">Two-component regulatory system</keyword>
<dbReference type="GO" id="GO:0005524">
    <property type="term" value="F:ATP binding"/>
    <property type="evidence" value="ECO:0007669"/>
    <property type="project" value="UniProtKB-KW"/>
</dbReference>
<evidence type="ECO:0000259" key="23">
    <source>
        <dbReference type="PROSITE" id="PS50110"/>
    </source>
</evidence>
<dbReference type="SMART" id="SM00091">
    <property type="entry name" value="PAS"/>
    <property type="match status" value="2"/>
</dbReference>
<evidence type="ECO:0000256" key="21">
    <source>
        <dbReference type="PROSITE-ProRule" id="PRU00169"/>
    </source>
</evidence>
<dbReference type="Pfam" id="PF01627">
    <property type="entry name" value="Hpt"/>
    <property type="match status" value="1"/>
</dbReference>
<protein>
    <recommendedName>
        <fullName evidence="19">Virulence sensor protein BvgS</fullName>
        <ecNumber evidence="3">2.7.13.3</ecNumber>
    </recommendedName>
</protein>
<dbReference type="InterPro" id="IPR008207">
    <property type="entry name" value="Sig_transdc_His_kin_Hpt_dom"/>
</dbReference>
<dbReference type="AlphaFoldDB" id="A0A7C9J433"/>
<comment type="function">
    <text evidence="18">Member of the two-component regulatory system BvgS/BvgA. Phosphorylates BvgA via a four-step phosphorelay in response to environmental signals.</text>
</comment>
<dbReference type="FunFam" id="3.30.565.10:FF:000010">
    <property type="entry name" value="Sensor histidine kinase RcsC"/>
    <property type="match status" value="1"/>
</dbReference>
<dbReference type="CDD" id="cd00130">
    <property type="entry name" value="PAS"/>
    <property type="match status" value="2"/>
</dbReference>
<dbReference type="PANTHER" id="PTHR43047">
    <property type="entry name" value="TWO-COMPONENT HISTIDINE PROTEIN KINASE"/>
    <property type="match status" value="1"/>
</dbReference>
<evidence type="ECO:0000256" key="2">
    <source>
        <dbReference type="ARBA" id="ARBA00004429"/>
    </source>
</evidence>
<dbReference type="InterPro" id="IPR013656">
    <property type="entry name" value="PAS_4"/>
</dbReference>
<keyword evidence="5" id="KW-0997">Cell inner membrane</keyword>